<dbReference type="OrthoDB" id="10463312at2759"/>
<proteinExistence type="predicted"/>
<name>A0A8H6EMJ2_9HELO</name>
<keyword evidence="2" id="KW-1185">Reference proteome</keyword>
<reference evidence="1 2" key="1">
    <citation type="journal article" date="2020" name="Phytopathology">
        <title>A high-quality genome resource of Botrytis fragariae, a new and rapidly spreading fungal pathogen causing strawberry gray mold in the U.S.A.</title>
        <authorList>
            <person name="Wu Y."/>
            <person name="Saski C.A."/>
            <person name="Schnabel G."/>
            <person name="Xiao S."/>
            <person name="Hu M."/>
        </authorList>
    </citation>
    <scope>NUCLEOTIDE SEQUENCE [LARGE SCALE GENOMIC DNA]</scope>
    <source>
        <strain evidence="1 2">BVB16</strain>
    </source>
</reference>
<evidence type="ECO:0000313" key="2">
    <source>
        <dbReference type="Proteomes" id="UP000531561"/>
    </source>
</evidence>
<dbReference type="AlphaFoldDB" id="A0A8H6EMJ2"/>
<organism evidence="1 2">
    <name type="scientific">Botrytis fragariae</name>
    <dbReference type="NCBI Taxonomy" id="1964551"/>
    <lineage>
        <taxon>Eukaryota</taxon>
        <taxon>Fungi</taxon>
        <taxon>Dikarya</taxon>
        <taxon>Ascomycota</taxon>
        <taxon>Pezizomycotina</taxon>
        <taxon>Leotiomycetes</taxon>
        <taxon>Helotiales</taxon>
        <taxon>Sclerotiniaceae</taxon>
        <taxon>Botrytis</taxon>
    </lineage>
</organism>
<gene>
    <name evidence="1" type="ORF">Bfra_001956</name>
</gene>
<sequence length="138" mass="16104">MRTILHLLRYYALATPYFFTEPSERSSVHIEILNQERMLERLFEQDPPNLTKTYRSNGLKCSVAGNRRLEVVLSLGKPSPTKLSVVPSLRRHIDCDLEDSFEDILQQKRGRWKLRKGVISMYCPKLSLYGQEFKDSNV</sequence>
<dbReference type="Proteomes" id="UP000531561">
    <property type="component" value="Unassembled WGS sequence"/>
</dbReference>
<dbReference type="EMBL" id="JABFCT010000003">
    <property type="protein sequence ID" value="KAF5877589.1"/>
    <property type="molecule type" value="Genomic_DNA"/>
</dbReference>
<dbReference type="RefSeq" id="XP_037196535.1">
    <property type="nucleotide sequence ID" value="XM_037332381.1"/>
</dbReference>
<comment type="caution">
    <text evidence="1">The sequence shown here is derived from an EMBL/GenBank/DDBJ whole genome shotgun (WGS) entry which is preliminary data.</text>
</comment>
<protein>
    <submittedName>
        <fullName evidence="1">Uncharacterized protein</fullName>
    </submittedName>
</protein>
<accession>A0A8H6EMJ2</accession>
<dbReference type="GeneID" id="59256073"/>
<evidence type="ECO:0000313" key="1">
    <source>
        <dbReference type="EMBL" id="KAF5877589.1"/>
    </source>
</evidence>